<comment type="subunit">
    <text evidence="3">Part of the 50S ribosomal subunit. Forms a cluster with proteins L3 and L19. In the 70S ribosome, L14 and L19 interact and together make contacts with the 16S rRNA in bridges B5 and B8.</text>
</comment>
<dbReference type="Pfam" id="PF00238">
    <property type="entry name" value="Ribosomal_L14"/>
    <property type="match status" value="1"/>
</dbReference>
<evidence type="ECO:0000256" key="4">
    <source>
        <dbReference type="RuleBase" id="RU003949"/>
    </source>
</evidence>
<organism evidence="6 7">
    <name type="scientific">Candidatus Vidania fulgoroideorum</name>
    <dbReference type="NCBI Taxonomy" id="881286"/>
    <lineage>
        <taxon>Bacteria</taxon>
        <taxon>Pseudomonadati</taxon>
        <taxon>Pseudomonadota</taxon>
        <taxon>Betaproteobacteria</taxon>
        <taxon>Candidatus Vidania</taxon>
    </lineage>
</organism>
<accession>A0A975AED0</accession>
<dbReference type="AlphaFoldDB" id="A0A975AED0"/>
<dbReference type="GO" id="GO:0003735">
    <property type="term" value="F:structural constituent of ribosome"/>
    <property type="evidence" value="ECO:0007669"/>
    <property type="project" value="InterPro"/>
</dbReference>
<evidence type="ECO:0000256" key="1">
    <source>
        <dbReference type="ARBA" id="ARBA00022980"/>
    </source>
</evidence>
<evidence type="ECO:0000313" key="7">
    <source>
        <dbReference type="Proteomes" id="UP000663602"/>
    </source>
</evidence>
<dbReference type="EMBL" id="CP071410">
    <property type="protein sequence ID" value="QSW37822.1"/>
    <property type="molecule type" value="Genomic_DNA"/>
</dbReference>
<dbReference type="Proteomes" id="UP000663602">
    <property type="component" value="Chromosome"/>
</dbReference>
<name>A0A975AED0_9PROT</name>
<dbReference type="InterPro" id="IPR005745">
    <property type="entry name" value="Ribosomal_uL14_bac-type"/>
</dbReference>
<dbReference type="InterPro" id="IPR000218">
    <property type="entry name" value="Ribosomal_uL14"/>
</dbReference>
<dbReference type="PANTHER" id="PTHR11761:SF3">
    <property type="entry name" value="LARGE RIBOSOMAL SUBUNIT PROTEIN UL14M"/>
    <property type="match status" value="1"/>
</dbReference>
<dbReference type="HAMAP" id="MF_01367">
    <property type="entry name" value="Ribosomal_uL14"/>
    <property type="match status" value="1"/>
</dbReference>
<dbReference type="GO" id="GO:0006412">
    <property type="term" value="P:translation"/>
    <property type="evidence" value="ECO:0007669"/>
    <property type="project" value="UniProtKB-UniRule"/>
</dbReference>
<dbReference type="NCBIfam" id="TIGR01067">
    <property type="entry name" value="rplN_bact"/>
    <property type="match status" value="1"/>
</dbReference>
<dbReference type="PANTHER" id="PTHR11761">
    <property type="entry name" value="50S/60S RIBOSOMAL PROTEIN L14/L23"/>
    <property type="match status" value="1"/>
</dbReference>
<protein>
    <recommendedName>
        <fullName evidence="3">Large ribosomal subunit protein uL14</fullName>
    </recommendedName>
</protein>
<dbReference type="CDD" id="cd00337">
    <property type="entry name" value="Ribosomal_uL14"/>
    <property type="match status" value="1"/>
</dbReference>
<keyword evidence="3 5" id="KW-0699">rRNA-binding</keyword>
<keyword evidence="3 5" id="KW-0694">RNA-binding</keyword>
<dbReference type="SMART" id="SM01374">
    <property type="entry name" value="Ribosomal_L14"/>
    <property type="match status" value="1"/>
</dbReference>
<dbReference type="Gene3D" id="2.40.150.20">
    <property type="entry name" value="Ribosomal protein L14"/>
    <property type="match status" value="1"/>
</dbReference>
<comment type="similarity">
    <text evidence="3 4">Belongs to the universal ribosomal protein uL14 family.</text>
</comment>
<dbReference type="SUPFAM" id="SSF50193">
    <property type="entry name" value="Ribosomal protein L14"/>
    <property type="match status" value="1"/>
</dbReference>
<reference evidence="6" key="2">
    <citation type="submission" date="2021-03" db="EMBL/GenBank/DDBJ databases">
        <title>Alternative transmission patterns in independently acquired nutritional co-symbionts of Dictyopharidae planthoppers.</title>
        <authorList>
            <person name="Michalik A."/>
            <person name="Lukasik P."/>
        </authorList>
    </citation>
    <scope>NUCLEOTIDE SEQUENCE</scope>
    <source>
        <strain evidence="6">DICMUL</strain>
    </source>
</reference>
<proteinExistence type="inferred from homology"/>
<sequence>MILQGSEVNIIDNSGAKKAECIKVLGNNKKVARIGDIIKVSIKKSKKHNKIAPGSIYNALIVKTKYPQTRADGTSIAFTENGAILLNDKLEIICTRVKRTISKEIRFKNISKILSITKHTI</sequence>
<evidence type="ECO:0000313" key="6">
    <source>
        <dbReference type="EMBL" id="QSW37822.1"/>
    </source>
</evidence>
<dbReference type="InterPro" id="IPR036853">
    <property type="entry name" value="Ribosomal_uL14_sf"/>
</dbReference>
<dbReference type="GO" id="GO:0015934">
    <property type="term" value="C:large ribosomal subunit"/>
    <property type="evidence" value="ECO:0007669"/>
    <property type="project" value="InterPro"/>
</dbReference>
<reference evidence="6" key="1">
    <citation type="submission" date="2021-02" db="EMBL/GenBank/DDBJ databases">
        <authorList>
            <person name="Franco D."/>
        </authorList>
    </citation>
    <scope>NUCLEOTIDE SEQUENCE</scope>
    <source>
        <strain evidence="6">DICMUL</strain>
    </source>
</reference>
<evidence type="ECO:0000256" key="3">
    <source>
        <dbReference type="HAMAP-Rule" id="MF_01367"/>
    </source>
</evidence>
<comment type="function">
    <text evidence="3 5">Binds to 23S rRNA. Forms part of two intersubunit bridges in the 70S ribosome.</text>
</comment>
<keyword evidence="1 3" id="KW-0689">Ribosomal protein</keyword>
<evidence type="ECO:0000256" key="5">
    <source>
        <dbReference type="RuleBase" id="RU003950"/>
    </source>
</evidence>
<dbReference type="GO" id="GO:0070180">
    <property type="term" value="F:large ribosomal subunit rRNA binding"/>
    <property type="evidence" value="ECO:0007669"/>
    <property type="project" value="TreeGrafter"/>
</dbReference>
<gene>
    <name evidence="3 6" type="primary">rplN</name>
    <name evidence="6" type="ORF">JSR02_00740</name>
</gene>
<evidence type="ECO:0000256" key="2">
    <source>
        <dbReference type="ARBA" id="ARBA00023274"/>
    </source>
</evidence>
<keyword evidence="2 3" id="KW-0687">Ribonucleoprotein</keyword>